<feature type="transmembrane region" description="Helical" evidence="6">
    <location>
        <begin position="25"/>
        <end position="46"/>
    </location>
</feature>
<evidence type="ECO:0000256" key="3">
    <source>
        <dbReference type="ARBA" id="ARBA00022692"/>
    </source>
</evidence>
<feature type="domain" description="EamA" evidence="8">
    <location>
        <begin position="26"/>
        <end position="164"/>
    </location>
</feature>
<accession>A0AAV2E2P7</accession>
<evidence type="ECO:0000313" key="9">
    <source>
        <dbReference type="EMBL" id="CAL1379928.1"/>
    </source>
</evidence>
<protein>
    <recommendedName>
        <fullName evidence="6">WAT1-related protein</fullName>
    </recommendedName>
</protein>
<feature type="transmembrane region" description="Helical" evidence="6">
    <location>
        <begin position="147"/>
        <end position="167"/>
    </location>
</feature>
<name>A0AAV2E2P7_9ROSI</name>
<feature type="transmembrane region" description="Helical" evidence="6">
    <location>
        <begin position="86"/>
        <end position="105"/>
    </location>
</feature>
<dbReference type="SUPFAM" id="SSF103481">
    <property type="entry name" value="Multidrug resistance efflux transporter EmrE"/>
    <property type="match status" value="2"/>
</dbReference>
<evidence type="ECO:0000313" key="10">
    <source>
        <dbReference type="Proteomes" id="UP001497516"/>
    </source>
</evidence>
<evidence type="ECO:0000256" key="2">
    <source>
        <dbReference type="ARBA" id="ARBA00007635"/>
    </source>
</evidence>
<keyword evidence="10" id="KW-1185">Reference proteome</keyword>
<feature type="transmembrane region" description="Helical" evidence="6">
    <location>
        <begin position="52"/>
        <end position="74"/>
    </location>
</feature>
<feature type="transmembrane region" description="Helical" evidence="6">
    <location>
        <begin position="298"/>
        <end position="318"/>
    </location>
</feature>
<feature type="compositionally biased region" description="Basic and acidic residues" evidence="7">
    <location>
        <begin position="369"/>
        <end position="383"/>
    </location>
</feature>
<comment type="similarity">
    <text evidence="2 6">Belongs to the drug/metabolite transporter (DMT) superfamily. Plant drug/metabolite exporter (P-DME) (TC 2.A.7.4) family.</text>
</comment>
<dbReference type="GO" id="GO:0016020">
    <property type="term" value="C:membrane"/>
    <property type="evidence" value="ECO:0007669"/>
    <property type="project" value="UniProtKB-SubCell"/>
</dbReference>
<feature type="domain" description="EamA" evidence="8">
    <location>
        <begin position="204"/>
        <end position="341"/>
    </location>
</feature>
<keyword evidence="5 6" id="KW-0472">Membrane</keyword>
<feature type="transmembrane region" description="Helical" evidence="6">
    <location>
        <begin position="111"/>
        <end position="135"/>
    </location>
</feature>
<feature type="transmembrane region" description="Helical" evidence="6">
    <location>
        <begin position="269"/>
        <end position="286"/>
    </location>
</feature>
<sequence>MCGAVQRWWWCDGKRGTLMKKLKSYLVMVLLQVGFAGMYVLTIVSFRHGMSSYVFSVYRHVVAALVMAPFALLLERKTRPKLTWRVFLRIAMLAFLEPVLDTNLYNLGMKYTTATFASATLNTIPAITFILALVFRLESANLRKIHSAAKVIGTIITFVGAMVMTFYKGQLVLALSHTSTSLPYGSFMVPNASSAEEKRHWVVGTVMLFASCLAWAAFFILQAMTLKEYPAELSLTALICMMGAGEGVIATLVMEADSSVWKIGFDSRLLAVAYSGVVCSGIAYYVQGVVSRERGPVFVSAFSPLCMIATAFLGSIFLAETLHLGSVIGAILIVFGLYTLVWGKSKESLLITTPTAETPFVEETTINVHDTKSSGDHNGRREPPCTGTDQLKAGAGNCLK</sequence>
<feature type="transmembrane region" description="Helical" evidence="6">
    <location>
        <begin position="201"/>
        <end position="221"/>
    </location>
</feature>
<dbReference type="Pfam" id="PF00892">
    <property type="entry name" value="EamA"/>
    <property type="match status" value="2"/>
</dbReference>
<dbReference type="InterPro" id="IPR037185">
    <property type="entry name" value="EmrE-like"/>
</dbReference>
<gene>
    <name evidence="9" type="ORF">LTRI10_LOCUS21414</name>
</gene>
<evidence type="ECO:0000256" key="1">
    <source>
        <dbReference type="ARBA" id="ARBA00004141"/>
    </source>
</evidence>
<dbReference type="Proteomes" id="UP001497516">
    <property type="component" value="Chromosome 4"/>
</dbReference>
<dbReference type="AlphaFoldDB" id="A0AAV2E2P7"/>
<keyword evidence="4 6" id="KW-1133">Transmembrane helix</keyword>
<dbReference type="InterPro" id="IPR030184">
    <property type="entry name" value="WAT1-related"/>
</dbReference>
<feature type="region of interest" description="Disordered" evidence="7">
    <location>
        <begin position="368"/>
        <end position="400"/>
    </location>
</feature>
<comment type="subcellular location">
    <subcellularLocation>
        <location evidence="1 6">Membrane</location>
        <topology evidence="1 6">Multi-pass membrane protein</topology>
    </subcellularLocation>
</comment>
<organism evidence="9 10">
    <name type="scientific">Linum trigynum</name>
    <dbReference type="NCBI Taxonomy" id="586398"/>
    <lineage>
        <taxon>Eukaryota</taxon>
        <taxon>Viridiplantae</taxon>
        <taxon>Streptophyta</taxon>
        <taxon>Embryophyta</taxon>
        <taxon>Tracheophyta</taxon>
        <taxon>Spermatophyta</taxon>
        <taxon>Magnoliopsida</taxon>
        <taxon>eudicotyledons</taxon>
        <taxon>Gunneridae</taxon>
        <taxon>Pentapetalae</taxon>
        <taxon>rosids</taxon>
        <taxon>fabids</taxon>
        <taxon>Malpighiales</taxon>
        <taxon>Linaceae</taxon>
        <taxon>Linum</taxon>
    </lineage>
</organism>
<feature type="transmembrane region" description="Helical" evidence="6">
    <location>
        <begin position="324"/>
        <end position="343"/>
    </location>
</feature>
<keyword evidence="3 6" id="KW-0812">Transmembrane</keyword>
<dbReference type="EMBL" id="OZ034817">
    <property type="protein sequence ID" value="CAL1379928.1"/>
    <property type="molecule type" value="Genomic_DNA"/>
</dbReference>
<evidence type="ECO:0000256" key="7">
    <source>
        <dbReference type="SAM" id="MobiDB-lite"/>
    </source>
</evidence>
<proteinExistence type="inferred from homology"/>
<feature type="transmembrane region" description="Helical" evidence="6">
    <location>
        <begin position="233"/>
        <end position="254"/>
    </location>
</feature>
<dbReference type="PANTHER" id="PTHR31218">
    <property type="entry name" value="WAT1-RELATED PROTEIN"/>
    <property type="match status" value="1"/>
</dbReference>
<dbReference type="InterPro" id="IPR000620">
    <property type="entry name" value="EamA_dom"/>
</dbReference>
<dbReference type="GO" id="GO:0022857">
    <property type="term" value="F:transmembrane transporter activity"/>
    <property type="evidence" value="ECO:0007669"/>
    <property type="project" value="InterPro"/>
</dbReference>
<reference evidence="9 10" key="1">
    <citation type="submission" date="2024-04" db="EMBL/GenBank/DDBJ databases">
        <authorList>
            <person name="Fracassetti M."/>
        </authorList>
    </citation>
    <scope>NUCLEOTIDE SEQUENCE [LARGE SCALE GENOMIC DNA]</scope>
</reference>
<evidence type="ECO:0000256" key="6">
    <source>
        <dbReference type="RuleBase" id="RU363077"/>
    </source>
</evidence>
<evidence type="ECO:0000256" key="4">
    <source>
        <dbReference type="ARBA" id="ARBA00022989"/>
    </source>
</evidence>
<evidence type="ECO:0000259" key="8">
    <source>
        <dbReference type="Pfam" id="PF00892"/>
    </source>
</evidence>
<evidence type="ECO:0000256" key="5">
    <source>
        <dbReference type="ARBA" id="ARBA00023136"/>
    </source>
</evidence>